<comment type="caution">
    <text evidence="1">The sequence shown here is derived from an EMBL/GenBank/DDBJ whole genome shotgun (WGS) entry which is preliminary data.</text>
</comment>
<organism evidence="1 2">
    <name type="scientific">Solanum commersonii</name>
    <name type="common">Commerson's wild potato</name>
    <name type="synonym">Commerson's nightshade</name>
    <dbReference type="NCBI Taxonomy" id="4109"/>
    <lineage>
        <taxon>Eukaryota</taxon>
        <taxon>Viridiplantae</taxon>
        <taxon>Streptophyta</taxon>
        <taxon>Embryophyta</taxon>
        <taxon>Tracheophyta</taxon>
        <taxon>Spermatophyta</taxon>
        <taxon>Magnoliopsida</taxon>
        <taxon>eudicotyledons</taxon>
        <taxon>Gunneridae</taxon>
        <taxon>Pentapetalae</taxon>
        <taxon>asterids</taxon>
        <taxon>lamiids</taxon>
        <taxon>Solanales</taxon>
        <taxon>Solanaceae</taxon>
        <taxon>Solanoideae</taxon>
        <taxon>Solaneae</taxon>
        <taxon>Solanum</taxon>
    </lineage>
</organism>
<name>A0A9J5YW48_SOLCO</name>
<reference evidence="1 2" key="1">
    <citation type="submission" date="2020-09" db="EMBL/GenBank/DDBJ databases">
        <title>De no assembly of potato wild relative species, Solanum commersonii.</title>
        <authorList>
            <person name="Cho K."/>
        </authorList>
    </citation>
    <scope>NUCLEOTIDE SEQUENCE [LARGE SCALE GENOMIC DNA]</scope>
    <source>
        <strain evidence="1">LZ3.2</strain>
        <tissue evidence="1">Leaf</tissue>
    </source>
</reference>
<dbReference type="AlphaFoldDB" id="A0A9J5YW48"/>
<dbReference type="EMBL" id="JACXVP010000005">
    <property type="protein sequence ID" value="KAG5604061.1"/>
    <property type="molecule type" value="Genomic_DNA"/>
</dbReference>
<evidence type="ECO:0000313" key="1">
    <source>
        <dbReference type="EMBL" id="KAG5604061.1"/>
    </source>
</evidence>
<evidence type="ECO:0000313" key="2">
    <source>
        <dbReference type="Proteomes" id="UP000824120"/>
    </source>
</evidence>
<protein>
    <submittedName>
        <fullName evidence="1">Uncharacterized protein</fullName>
    </submittedName>
</protein>
<accession>A0A9J5YW48</accession>
<gene>
    <name evidence="1" type="ORF">H5410_025553</name>
</gene>
<keyword evidence="2" id="KW-1185">Reference proteome</keyword>
<proteinExistence type="predicted"/>
<sequence length="79" mass="8675">MIGCNDYIHKLLVVQMILQEDGPSPDKGGGLSRVNWKQPLYPIKLGFKYSHVGALTSTLAILISSIQIKPIQVSLSLKI</sequence>
<dbReference type="Proteomes" id="UP000824120">
    <property type="component" value="Chromosome 5"/>
</dbReference>